<evidence type="ECO:0000256" key="1">
    <source>
        <dbReference type="SAM" id="MobiDB-lite"/>
    </source>
</evidence>
<proteinExistence type="predicted"/>
<dbReference type="EMBL" id="AP014946">
    <property type="protein sequence ID" value="BAT59404.1"/>
    <property type="molecule type" value="Genomic_DNA"/>
</dbReference>
<dbReference type="Proteomes" id="UP000236884">
    <property type="component" value="Chromosome"/>
</dbReference>
<keyword evidence="3" id="KW-1185">Reference proteome</keyword>
<evidence type="ECO:0008006" key="4">
    <source>
        <dbReference type="Google" id="ProtNLM"/>
    </source>
</evidence>
<dbReference type="InterPro" id="IPR021880">
    <property type="entry name" value="DUF3489"/>
</dbReference>
<evidence type="ECO:0000313" key="2">
    <source>
        <dbReference type="EMBL" id="BAT59404.1"/>
    </source>
</evidence>
<dbReference type="OrthoDB" id="7206991at2"/>
<dbReference type="RefSeq" id="WP_096354694.1">
    <property type="nucleotide sequence ID" value="NZ_AP014946.1"/>
</dbReference>
<name>A0A0S3PU37_9BRAD</name>
<accession>A0A0S3PU37</accession>
<evidence type="ECO:0000313" key="3">
    <source>
        <dbReference type="Proteomes" id="UP000236884"/>
    </source>
</evidence>
<dbReference type="KEGG" id="vgo:GJW-30_1_01937"/>
<dbReference type="AlphaFoldDB" id="A0A0S3PU37"/>
<sequence length="99" mass="10866">MNKLANTAKAPSASEQRRKGKVVAKKPATNPIALTIKKQTALLIALRLLRGSTIARLVEVSGWQAHSARGFLTGKVKQKLALILLSEKVRGVRRYRILP</sequence>
<organism evidence="2 3">
    <name type="scientific">Variibacter gotjawalensis</name>
    <dbReference type="NCBI Taxonomy" id="1333996"/>
    <lineage>
        <taxon>Bacteria</taxon>
        <taxon>Pseudomonadati</taxon>
        <taxon>Pseudomonadota</taxon>
        <taxon>Alphaproteobacteria</taxon>
        <taxon>Hyphomicrobiales</taxon>
        <taxon>Nitrobacteraceae</taxon>
        <taxon>Variibacter</taxon>
    </lineage>
</organism>
<protein>
    <recommendedName>
        <fullName evidence="4">DUF3489 domain-containing protein</fullName>
    </recommendedName>
</protein>
<feature type="region of interest" description="Disordered" evidence="1">
    <location>
        <begin position="1"/>
        <end position="24"/>
    </location>
</feature>
<gene>
    <name evidence="2" type="ORF">GJW-30_1_01937</name>
</gene>
<reference evidence="2 3" key="1">
    <citation type="submission" date="2015-08" db="EMBL/GenBank/DDBJ databases">
        <title>Investigation of the bacterial diversity of lava forest soil.</title>
        <authorList>
            <person name="Lee J.S."/>
        </authorList>
    </citation>
    <scope>NUCLEOTIDE SEQUENCE [LARGE SCALE GENOMIC DNA]</scope>
    <source>
        <strain evidence="2 3">GJW-30</strain>
    </source>
</reference>
<dbReference type="Pfam" id="PF11994">
    <property type="entry name" value="DUF3489"/>
    <property type="match status" value="1"/>
</dbReference>